<dbReference type="PANTHER" id="PTHR42852">
    <property type="entry name" value="THIOL:DISULFIDE INTERCHANGE PROTEIN DSBE"/>
    <property type="match status" value="1"/>
</dbReference>
<dbReference type="CDD" id="cd02966">
    <property type="entry name" value="TlpA_like_family"/>
    <property type="match status" value="1"/>
</dbReference>
<proteinExistence type="predicted"/>
<dbReference type="InterPro" id="IPR036249">
    <property type="entry name" value="Thioredoxin-like_sf"/>
</dbReference>
<dbReference type="EMBL" id="JAVDTI010000003">
    <property type="protein sequence ID" value="MDR6806890.1"/>
    <property type="molecule type" value="Genomic_DNA"/>
</dbReference>
<dbReference type="Pfam" id="PF00578">
    <property type="entry name" value="AhpC-TSA"/>
    <property type="match status" value="1"/>
</dbReference>
<feature type="domain" description="Thioredoxin" evidence="5">
    <location>
        <begin position="317"/>
        <end position="456"/>
    </location>
</feature>
<gene>
    <name evidence="6" type="ORF">J2W84_003938</name>
</gene>
<reference evidence="6 7" key="1">
    <citation type="submission" date="2023-07" db="EMBL/GenBank/DDBJ databases">
        <title>Sorghum-associated microbial communities from plants grown in Nebraska, USA.</title>
        <authorList>
            <person name="Schachtman D."/>
        </authorList>
    </citation>
    <scope>NUCLEOTIDE SEQUENCE [LARGE SCALE GENOMIC DNA]</scope>
    <source>
        <strain evidence="6 7">BE57</strain>
    </source>
</reference>
<keyword evidence="4" id="KW-0676">Redox-active center</keyword>
<keyword evidence="2" id="KW-0201">Cytochrome c-type biogenesis</keyword>
<comment type="caution">
    <text evidence="6">The sequence shown here is derived from an EMBL/GenBank/DDBJ whole genome shotgun (WGS) entry which is preliminary data.</text>
</comment>
<keyword evidence="6" id="KW-0413">Isomerase</keyword>
<sequence length="456" mass="52170">MQTSAFKMLAFVTLLISCGERTQQTEEIFEIPVEFKEGFGPFAASYGSLSPEHTAVDPEAAAWVPTYRPVKGIPKDLKNVTKSMVWLNARQFVYQNFHEGKISREMYEQLQKSWEWVPDELWLSKKPIKSFVYVIRGTDKAGAVVVMIDTNNNLDFSDEIRFTPAEIAGRDNGLNADSLRSYDKSWMVQYEHVINGSIVRDNVPIIVKRAVDYEFPHDYWYTIPLYGQAALKWKGRKYQIWLSNMFDGPEFHHGRIFTDSELSPEKYAGFNKGIEEGEIIMVGSAFDSQKFKYLGIKPGSGSLLLQTVSGDSEKYSLQKGYSFRPFKAKDFRTGKSLVLSDFTGKYVFIDFWGTWCGPCVEDLPELRKIYYETDKAHIQFLGIVGKDSKERLTRFLAKNNLEWPQILSDSTNRLVETYGIQAYPTTVLIGPDGKVVEKNLRGDALRNKLREISKSL</sequence>
<dbReference type="RefSeq" id="WP_309986400.1">
    <property type="nucleotide sequence ID" value="NZ_JAVDTI010000003.1"/>
</dbReference>
<dbReference type="Gene3D" id="3.40.30.10">
    <property type="entry name" value="Glutaredoxin"/>
    <property type="match status" value="1"/>
</dbReference>
<evidence type="ECO:0000256" key="1">
    <source>
        <dbReference type="ARBA" id="ARBA00004196"/>
    </source>
</evidence>
<evidence type="ECO:0000256" key="3">
    <source>
        <dbReference type="ARBA" id="ARBA00023157"/>
    </source>
</evidence>
<dbReference type="GO" id="GO:0016853">
    <property type="term" value="F:isomerase activity"/>
    <property type="evidence" value="ECO:0007669"/>
    <property type="project" value="UniProtKB-KW"/>
</dbReference>
<evidence type="ECO:0000256" key="4">
    <source>
        <dbReference type="ARBA" id="ARBA00023284"/>
    </source>
</evidence>
<organism evidence="6 7">
    <name type="scientific">Dyadobacter fermentans</name>
    <dbReference type="NCBI Taxonomy" id="94254"/>
    <lineage>
        <taxon>Bacteria</taxon>
        <taxon>Pseudomonadati</taxon>
        <taxon>Bacteroidota</taxon>
        <taxon>Cytophagia</taxon>
        <taxon>Cytophagales</taxon>
        <taxon>Spirosomataceae</taxon>
        <taxon>Dyadobacter</taxon>
    </lineage>
</organism>
<keyword evidence="7" id="KW-1185">Reference proteome</keyword>
<dbReference type="SUPFAM" id="SSF52833">
    <property type="entry name" value="Thioredoxin-like"/>
    <property type="match status" value="1"/>
</dbReference>
<evidence type="ECO:0000256" key="2">
    <source>
        <dbReference type="ARBA" id="ARBA00022748"/>
    </source>
</evidence>
<dbReference type="InterPro" id="IPR013766">
    <property type="entry name" value="Thioredoxin_domain"/>
</dbReference>
<dbReference type="InterPro" id="IPR050553">
    <property type="entry name" value="Thioredoxin_ResA/DsbE_sf"/>
</dbReference>
<comment type="subcellular location">
    <subcellularLocation>
        <location evidence="1">Cell envelope</location>
    </subcellularLocation>
</comment>
<name>A0ABU1R2U2_9BACT</name>
<dbReference type="PROSITE" id="PS00194">
    <property type="entry name" value="THIOREDOXIN_1"/>
    <property type="match status" value="1"/>
</dbReference>
<evidence type="ECO:0000313" key="6">
    <source>
        <dbReference type="EMBL" id="MDR6806890.1"/>
    </source>
</evidence>
<dbReference type="PROSITE" id="PS51352">
    <property type="entry name" value="THIOREDOXIN_2"/>
    <property type="match status" value="1"/>
</dbReference>
<evidence type="ECO:0000313" key="7">
    <source>
        <dbReference type="Proteomes" id="UP001264980"/>
    </source>
</evidence>
<dbReference type="PROSITE" id="PS51257">
    <property type="entry name" value="PROKAR_LIPOPROTEIN"/>
    <property type="match status" value="1"/>
</dbReference>
<keyword evidence="3" id="KW-1015">Disulfide bond</keyword>
<dbReference type="PANTHER" id="PTHR42852:SF6">
    <property type="entry name" value="THIOL:DISULFIDE INTERCHANGE PROTEIN DSBE"/>
    <property type="match status" value="1"/>
</dbReference>
<dbReference type="Proteomes" id="UP001264980">
    <property type="component" value="Unassembled WGS sequence"/>
</dbReference>
<evidence type="ECO:0000259" key="5">
    <source>
        <dbReference type="PROSITE" id="PS51352"/>
    </source>
</evidence>
<protein>
    <submittedName>
        <fullName evidence="6">Thiol-disulfide isomerase/thioredoxin</fullName>
    </submittedName>
</protein>
<accession>A0ABU1R2U2</accession>
<dbReference type="InterPro" id="IPR017937">
    <property type="entry name" value="Thioredoxin_CS"/>
</dbReference>
<dbReference type="InterPro" id="IPR000866">
    <property type="entry name" value="AhpC/TSA"/>
</dbReference>